<accession>A0AAV3NLF0</accession>
<dbReference type="EMBL" id="BAABME010000131">
    <property type="protein sequence ID" value="GAA0139921.1"/>
    <property type="molecule type" value="Genomic_DNA"/>
</dbReference>
<comment type="caution">
    <text evidence="3">The sequence shown here is derived from an EMBL/GenBank/DDBJ whole genome shotgun (WGS) entry which is preliminary data.</text>
</comment>
<feature type="region of interest" description="Disordered" evidence="1">
    <location>
        <begin position="336"/>
        <end position="370"/>
    </location>
</feature>
<dbReference type="Pfam" id="PF14392">
    <property type="entry name" value="zf-CCHC_4"/>
    <property type="match status" value="1"/>
</dbReference>
<keyword evidence="4" id="KW-1185">Reference proteome</keyword>
<feature type="compositionally biased region" description="Basic residues" evidence="1">
    <location>
        <begin position="360"/>
        <end position="370"/>
    </location>
</feature>
<evidence type="ECO:0000259" key="2">
    <source>
        <dbReference type="Pfam" id="PF14392"/>
    </source>
</evidence>
<evidence type="ECO:0000313" key="3">
    <source>
        <dbReference type="EMBL" id="GAA0139921.1"/>
    </source>
</evidence>
<dbReference type="PANTHER" id="PTHR31286">
    <property type="entry name" value="GLYCINE-RICH CELL WALL STRUCTURAL PROTEIN 1.8-LIKE"/>
    <property type="match status" value="1"/>
</dbReference>
<dbReference type="InterPro" id="IPR040256">
    <property type="entry name" value="At4g02000-like"/>
</dbReference>
<organism evidence="3 4">
    <name type="scientific">Lithospermum erythrorhizon</name>
    <name type="common">Purple gromwell</name>
    <name type="synonym">Lithospermum officinale var. erythrorhizon</name>
    <dbReference type="NCBI Taxonomy" id="34254"/>
    <lineage>
        <taxon>Eukaryota</taxon>
        <taxon>Viridiplantae</taxon>
        <taxon>Streptophyta</taxon>
        <taxon>Embryophyta</taxon>
        <taxon>Tracheophyta</taxon>
        <taxon>Spermatophyta</taxon>
        <taxon>Magnoliopsida</taxon>
        <taxon>eudicotyledons</taxon>
        <taxon>Gunneridae</taxon>
        <taxon>Pentapetalae</taxon>
        <taxon>asterids</taxon>
        <taxon>lamiids</taxon>
        <taxon>Boraginales</taxon>
        <taxon>Boraginaceae</taxon>
        <taxon>Boraginoideae</taxon>
        <taxon>Lithospermeae</taxon>
        <taxon>Lithospermum</taxon>
    </lineage>
</organism>
<feature type="region of interest" description="Disordered" evidence="1">
    <location>
        <begin position="147"/>
        <end position="169"/>
    </location>
</feature>
<name>A0AAV3NLF0_LITER</name>
<dbReference type="PANTHER" id="PTHR31286:SF167">
    <property type="entry name" value="OS09G0268800 PROTEIN"/>
    <property type="match status" value="1"/>
</dbReference>
<gene>
    <name evidence="3" type="ORF">LIER_01374</name>
</gene>
<dbReference type="Proteomes" id="UP001454036">
    <property type="component" value="Unassembled WGS sequence"/>
</dbReference>
<evidence type="ECO:0000256" key="1">
    <source>
        <dbReference type="SAM" id="MobiDB-lite"/>
    </source>
</evidence>
<dbReference type="AlphaFoldDB" id="A0AAV3NLF0"/>
<proteinExistence type="predicted"/>
<evidence type="ECO:0000313" key="4">
    <source>
        <dbReference type="Proteomes" id="UP001454036"/>
    </source>
</evidence>
<dbReference type="InterPro" id="IPR025836">
    <property type="entry name" value="Zn_knuckle_CX2CX4HX4C"/>
</dbReference>
<reference evidence="3 4" key="1">
    <citation type="submission" date="2024-01" db="EMBL/GenBank/DDBJ databases">
        <title>The complete chloroplast genome sequence of Lithospermum erythrorhizon: insights into the phylogenetic relationship among Boraginaceae species and the maternal lineages of purple gromwells.</title>
        <authorList>
            <person name="Okada T."/>
            <person name="Watanabe K."/>
        </authorList>
    </citation>
    <scope>NUCLEOTIDE SEQUENCE [LARGE SCALE GENOMIC DNA]</scope>
</reference>
<feature type="domain" description="Zinc knuckle CX2CX4HX4C" evidence="2">
    <location>
        <begin position="79"/>
        <end position="108"/>
    </location>
</feature>
<sequence length="370" mass="41859">MTIQQVKLESIPCWVQIWNLPLGYVDVDFVRAIGAHIGEVLEVDKRSIEQERGRYIRVKVRLDVNRPLKRGGLVPMQTQKVQVAYRYEKLCDVCLYCGMMGHEHHNCKDKFVDESRRIIRDNKFDSWMGSVHNGVRKVQGRRRDYWKRDEKKDKRDKFQNGGMSNWEAKRNESRGRGVIGGLVEDLEESLLAGGINSSEVVPVKHNVVGPSNTKATSSVTQKSKYVKANSGGILGECSDFDKSRKTTEEIEVVAKHGYEKMVRPGEKENYQVLVAVSVDASQVTPLQVKLGSNLENEAISENLEHLTLPLKVQELNFSTGCLQEVPVKEGSLCSRKNMVAGRTGRKNSSNTSRRGPNFPSKRRLSKVWSD</sequence>
<protein>
    <recommendedName>
        <fullName evidence="2">Zinc knuckle CX2CX4HX4C domain-containing protein</fullName>
    </recommendedName>
</protein>
<feature type="compositionally biased region" description="Basic and acidic residues" evidence="1">
    <location>
        <begin position="147"/>
        <end position="158"/>
    </location>
</feature>